<dbReference type="PANTHER" id="PTHR12048:SF0">
    <property type="entry name" value="CCAAT_ENHANCER-BINDING PROTEIN ZETA"/>
    <property type="match status" value="1"/>
</dbReference>
<comment type="similarity">
    <text evidence="1">Belongs to the CBF/MAK21 family.</text>
</comment>
<dbReference type="EMBL" id="CAXHTA020000002">
    <property type="protein sequence ID" value="CAL5219775.1"/>
    <property type="molecule type" value="Genomic_DNA"/>
</dbReference>
<name>A0ABP1FIJ2_9CHLO</name>
<feature type="region of interest" description="Disordered" evidence="2">
    <location>
        <begin position="32"/>
        <end position="123"/>
    </location>
</feature>
<feature type="region of interest" description="Disordered" evidence="2">
    <location>
        <begin position="881"/>
        <end position="1118"/>
    </location>
</feature>
<feature type="compositionally biased region" description="Acidic residues" evidence="2">
    <location>
        <begin position="893"/>
        <end position="904"/>
    </location>
</feature>
<dbReference type="SUPFAM" id="SSF48371">
    <property type="entry name" value="ARM repeat"/>
    <property type="match status" value="1"/>
</dbReference>
<reference evidence="4 5" key="1">
    <citation type="submission" date="2024-06" db="EMBL/GenBank/DDBJ databases">
        <authorList>
            <person name="Kraege A."/>
            <person name="Thomma B."/>
        </authorList>
    </citation>
    <scope>NUCLEOTIDE SEQUENCE [LARGE SCALE GENOMIC DNA]</scope>
</reference>
<feature type="compositionally biased region" description="Low complexity" evidence="2">
    <location>
        <begin position="967"/>
        <end position="976"/>
    </location>
</feature>
<evidence type="ECO:0000256" key="2">
    <source>
        <dbReference type="SAM" id="MobiDB-lite"/>
    </source>
</evidence>
<feature type="compositionally biased region" description="Acidic residues" evidence="2">
    <location>
        <begin position="833"/>
        <end position="849"/>
    </location>
</feature>
<dbReference type="PANTHER" id="PTHR12048">
    <property type="entry name" value="CCAAT-BINDING FACTOR-RELATED"/>
    <property type="match status" value="1"/>
</dbReference>
<dbReference type="InterPro" id="IPR040155">
    <property type="entry name" value="CEBPZ/Mak21-like"/>
</dbReference>
<organism evidence="4 5">
    <name type="scientific">Coccomyxa viridis</name>
    <dbReference type="NCBI Taxonomy" id="1274662"/>
    <lineage>
        <taxon>Eukaryota</taxon>
        <taxon>Viridiplantae</taxon>
        <taxon>Chlorophyta</taxon>
        <taxon>core chlorophytes</taxon>
        <taxon>Trebouxiophyceae</taxon>
        <taxon>Trebouxiophyceae incertae sedis</taxon>
        <taxon>Coccomyxaceae</taxon>
        <taxon>Coccomyxa</taxon>
    </lineage>
</organism>
<evidence type="ECO:0000256" key="1">
    <source>
        <dbReference type="ARBA" id="ARBA00007797"/>
    </source>
</evidence>
<feature type="region of interest" description="Disordered" evidence="2">
    <location>
        <begin position="437"/>
        <end position="478"/>
    </location>
</feature>
<feature type="compositionally biased region" description="Polar residues" evidence="2">
    <location>
        <begin position="54"/>
        <end position="66"/>
    </location>
</feature>
<sequence>MPENKTGRKNAESDQDLRSEVAALASQLGLAASTGEDAGFDDTDFRPSKKAASLNRTAKENAQTQRTARETAPKAVKAGQGATGRPRHGAQDTGGEVQKKATGRTWKAGVGPRPGEKQGKSLLGADEPSLWYEAAAALPPLEASVQQPLSQDEVEERRLAAEDAMDGEAAAFEKAFGRRNGQDMKWLQEVRRMGTTADKVAALTLLLQESAISNLRSLDELLRWVSKRSGARAVAGQAIDALREVFTVALLPDRKLVSFEDQPLSAVPSGKEGLRCLLYFHFEDQLKKRYAAFIGMLEEASRDNLEFLKEKALKAIAQLLLTKPEQEARLLSALVNKLGDPSRKLASKAGYLLREVLEAHPAMKVIITREVEKFLFRPGLQERARYYGVIFLNQMPLSHNPAQGGGALAEKLVETYFTLFKLILEGKLGHAGQLAAAKEEKASQPVKKGTKHGDKGAKSKGSKSSLPTGKGQRPPSSIEQAAEVDARMLGALLTGVRRAFPFVESSKAEEVATQHADALFRILHTAPFGVAVQALALLFQLLSARSAVSDRFYRALYSVLAVADVGHTNKAAMFLSLLFKAMQADVSLARVCAFVKRLLQVALHQQPNFACGCLMITSQLLQEKPALWAQILEANEADEDEVERFVDAPAPDEAPVEVPGTDAEAAQQDADKSVQADEAAPAKGDSGGQRLLQGYDMAKREPLHAGADRVPWWELIPLASHVHPSVAAMARQLLAGAPVVYNGDPLRDLSLGTFLDAFVQRKPKAHAKGSSLMQPLRPQAAQPSLGALGSAAFQALAAADVAPEADFFQKYQALRAERASQQQGKKKRKRTDEDEEASSADEMSDSDDAVDTFLDAEESEEDEDADKSAYDYKDLAAAFDQGGFDGLSQSDTSDAESMSEDEDGGNGPFKSATKGKQQKQKEAVDSDFDDLNVLELPEASGSDITGSSDDDSDSSEGNWVMHEPSTAGKAAAEALANGKSQKKRKPKGADEHERKPAAKKAKHKGKVDTADRKQDTSAAEGSRKTRKGTKQSDSLDENSSEPTAFPDLQKKPKKSKKAKAAGEDVFAPVEDFEDMLQDDAPLQPITGKGKAGKRPPKVQKLDKKVSAPADIDEEYEWG</sequence>
<dbReference type="Pfam" id="PF03914">
    <property type="entry name" value="CBF"/>
    <property type="match status" value="1"/>
</dbReference>
<comment type="caution">
    <text evidence="4">The sequence shown here is derived from an EMBL/GenBank/DDBJ whole genome shotgun (WGS) entry which is preliminary data.</text>
</comment>
<protein>
    <submittedName>
        <fullName evidence="4">G1678 protein</fullName>
    </submittedName>
</protein>
<feature type="compositionally biased region" description="Basic and acidic residues" evidence="2">
    <location>
        <begin position="1"/>
        <end position="19"/>
    </location>
</feature>
<evidence type="ECO:0000313" key="5">
    <source>
        <dbReference type="Proteomes" id="UP001497392"/>
    </source>
</evidence>
<feature type="region of interest" description="Disordered" evidence="2">
    <location>
        <begin position="818"/>
        <end position="849"/>
    </location>
</feature>
<evidence type="ECO:0000259" key="3">
    <source>
        <dbReference type="Pfam" id="PF03914"/>
    </source>
</evidence>
<dbReference type="InterPro" id="IPR016024">
    <property type="entry name" value="ARM-type_fold"/>
</dbReference>
<gene>
    <name evidence="4" type="primary">g1678</name>
    <name evidence="4" type="ORF">VP750_LOCUS1434</name>
</gene>
<keyword evidence="5" id="KW-1185">Reference proteome</keyword>
<dbReference type="InterPro" id="IPR005612">
    <property type="entry name" value="CCAAT-binding_factor"/>
</dbReference>
<feature type="domain" description="CCAAT-binding factor" evidence="3">
    <location>
        <begin position="531"/>
        <end position="730"/>
    </location>
</feature>
<feature type="region of interest" description="Disordered" evidence="2">
    <location>
        <begin position="1"/>
        <end position="20"/>
    </location>
</feature>
<feature type="compositionally biased region" description="Basic and acidic residues" evidence="2">
    <location>
        <begin position="1006"/>
        <end position="1015"/>
    </location>
</feature>
<proteinExistence type="inferred from homology"/>
<feature type="region of interest" description="Disordered" evidence="2">
    <location>
        <begin position="651"/>
        <end position="690"/>
    </location>
</feature>
<accession>A0ABP1FIJ2</accession>
<evidence type="ECO:0000313" key="4">
    <source>
        <dbReference type="EMBL" id="CAL5219775.1"/>
    </source>
</evidence>
<feature type="compositionally biased region" description="Basic and acidic residues" evidence="2">
    <location>
        <begin position="987"/>
        <end position="996"/>
    </location>
</feature>
<dbReference type="Proteomes" id="UP001497392">
    <property type="component" value="Unassembled WGS sequence"/>
</dbReference>